<dbReference type="OrthoDB" id="9784339at2"/>
<dbReference type="InterPro" id="IPR023485">
    <property type="entry name" value="Ptyr_pPase"/>
</dbReference>
<dbReference type="GO" id="GO:0004725">
    <property type="term" value="F:protein tyrosine phosphatase activity"/>
    <property type="evidence" value="ECO:0007669"/>
    <property type="project" value="UniProtKB-EC"/>
</dbReference>
<dbReference type="SMART" id="SM00226">
    <property type="entry name" value="LMWPc"/>
    <property type="match status" value="1"/>
</dbReference>
<evidence type="ECO:0000313" key="8">
    <source>
        <dbReference type="Proteomes" id="UP000184462"/>
    </source>
</evidence>
<evidence type="ECO:0000259" key="6">
    <source>
        <dbReference type="SMART" id="SM00226"/>
    </source>
</evidence>
<sequence length="151" mass="17089">MATKVLMVCLGNICRSPLAEGILKSKVDSKHVKVDSAGTSAYHQGELPDQRSIDIANLNSIDITDQRSRPFLKSDFEEFDYIYVMDASNYKNVCELTDKPEYLKKVKMIMNARFEGLDVEVPDPYHDSINGFKNVYEMLDEACTVIANKLN</sequence>
<dbReference type="Proteomes" id="UP000184462">
    <property type="component" value="Unassembled WGS sequence"/>
</dbReference>
<evidence type="ECO:0000256" key="2">
    <source>
        <dbReference type="ARBA" id="ARBA00013064"/>
    </source>
</evidence>
<dbReference type="STRING" id="1155689.SAMN05444278_101213"/>
<keyword evidence="8" id="KW-1185">Reference proteome</keyword>
<keyword evidence="3" id="KW-0378">Hydrolase</keyword>
<evidence type="ECO:0000256" key="5">
    <source>
        <dbReference type="PIRSR" id="PIRSR617867-1"/>
    </source>
</evidence>
<accession>A0A1M4SKQ4</accession>
<dbReference type="InterPro" id="IPR036196">
    <property type="entry name" value="Ptyr_pPase_sf"/>
</dbReference>
<organism evidence="7 8">
    <name type="scientific">Psychroflexus salarius</name>
    <dbReference type="NCBI Taxonomy" id="1155689"/>
    <lineage>
        <taxon>Bacteria</taxon>
        <taxon>Pseudomonadati</taxon>
        <taxon>Bacteroidota</taxon>
        <taxon>Flavobacteriia</taxon>
        <taxon>Flavobacteriales</taxon>
        <taxon>Flavobacteriaceae</taxon>
        <taxon>Psychroflexus</taxon>
    </lineage>
</organism>
<dbReference type="PANTHER" id="PTHR11717:SF7">
    <property type="entry name" value="LOW MOLECULAR WEIGHT PHOSPHOTYROSINE PROTEIN PHOSPHATASE"/>
    <property type="match status" value="1"/>
</dbReference>
<dbReference type="AlphaFoldDB" id="A0A1M4SKQ4"/>
<reference evidence="7 8" key="1">
    <citation type="submission" date="2016-11" db="EMBL/GenBank/DDBJ databases">
        <authorList>
            <person name="Jaros S."/>
            <person name="Januszkiewicz K."/>
            <person name="Wedrychowicz H."/>
        </authorList>
    </citation>
    <scope>NUCLEOTIDE SEQUENCE [LARGE SCALE GENOMIC DNA]</scope>
    <source>
        <strain evidence="7 8">DSM 25661</strain>
    </source>
</reference>
<dbReference type="PANTHER" id="PTHR11717">
    <property type="entry name" value="LOW MOLECULAR WEIGHT PROTEIN TYROSINE PHOSPHATASE"/>
    <property type="match status" value="1"/>
</dbReference>
<feature type="active site" description="Proton donor" evidence="5">
    <location>
        <position position="123"/>
    </location>
</feature>
<gene>
    <name evidence="7" type="ORF">SAMN05444278_101213</name>
</gene>
<dbReference type="InterPro" id="IPR017867">
    <property type="entry name" value="Tyr_phospatase_low_mol_wt"/>
</dbReference>
<dbReference type="InterPro" id="IPR050438">
    <property type="entry name" value="LMW_PTPase"/>
</dbReference>
<dbReference type="EMBL" id="FQTW01000001">
    <property type="protein sequence ID" value="SHE32854.1"/>
    <property type="molecule type" value="Genomic_DNA"/>
</dbReference>
<dbReference type="RefSeq" id="WP_073190811.1">
    <property type="nucleotide sequence ID" value="NZ_FQTW01000001.1"/>
</dbReference>
<name>A0A1M4SKQ4_9FLAO</name>
<dbReference type="PRINTS" id="PR00719">
    <property type="entry name" value="LMWPTPASE"/>
</dbReference>
<evidence type="ECO:0000313" key="7">
    <source>
        <dbReference type="EMBL" id="SHE32854.1"/>
    </source>
</evidence>
<dbReference type="Gene3D" id="3.40.50.2300">
    <property type="match status" value="1"/>
</dbReference>
<evidence type="ECO:0000256" key="1">
    <source>
        <dbReference type="ARBA" id="ARBA00011063"/>
    </source>
</evidence>
<dbReference type="CDD" id="cd16343">
    <property type="entry name" value="LMWPTP"/>
    <property type="match status" value="1"/>
</dbReference>
<protein>
    <recommendedName>
        <fullName evidence="2">protein-tyrosine-phosphatase</fullName>
        <ecNumber evidence="2">3.1.3.48</ecNumber>
    </recommendedName>
</protein>
<dbReference type="EC" id="3.1.3.48" evidence="2"/>
<evidence type="ECO:0000256" key="3">
    <source>
        <dbReference type="ARBA" id="ARBA00022801"/>
    </source>
</evidence>
<dbReference type="SUPFAM" id="SSF52788">
    <property type="entry name" value="Phosphotyrosine protein phosphatases I"/>
    <property type="match status" value="1"/>
</dbReference>
<dbReference type="Pfam" id="PF01451">
    <property type="entry name" value="LMWPc"/>
    <property type="match status" value="1"/>
</dbReference>
<comment type="similarity">
    <text evidence="1">Belongs to the low molecular weight phosphotyrosine protein phosphatase family.</text>
</comment>
<evidence type="ECO:0000256" key="4">
    <source>
        <dbReference type="ARBA" id="ARBA00022912"/>
    </source>
</evidence>
<keyword evidence="4" id="KW-0904">Protein phosphatase</keyword>
<feature type="domain" description="Phosphotyrosine protein phosphatase I" evidence="6">
    <location>
        <begin position="3"/>
        <end position="149"/>
    </location>
</feature>
<feature type="active site" description="Nucleophile" evidence="5">
    <location>
        <position position="9"/>
    </location>
</feature>
<proteinExistence type="inferred from homology"/>
<feature type="active site" evidence="5">
    <location>
        <position position="15"/>
    </location>
</feature>